<dbReference type="AlphaFoldDB" id="C1MXF5"/>
<dbReference type="GO" id="GO:0017178">
    <property type="term" value="F:diphthine-ammonia ligase activity"/>
    <property type="evidence" value="ECO:0007669"/>
    <property type="project" value="UniProtKB-EC"/>
</dbReference>
<dbReference type="RefSeq" id="XP_003060387.1">
    <property type="nucleotide sequence ID" value="XM_003060341.1"/>
</dbReference>
<evidence type="ECO:0000256" key="5">
    <source>
        <dbReference type="ARBA" id="ARBA00048108"/>
    </source>
</evidence>
<evidence type="ECO:0000313" key="8">
    <source>
        <dbReference type="Proteomes" id="UP000001876"/>
    </source>
</evidence>
<dbReference type="EC" id="6.3.1.14" evidence="1"/>
<organism evidence="8">
    <name type="scientific">Micromonas pusilla (strain CCMP1545)</name>
    <name type="common">Picoplanktonic green alga</name>
    <dbReference type="NCBI Taxonomy" id="564608"/>
    <lineage>
        <taxon>Eukaryota</taxon>
        <taxon>Viridiplantae</taxon>
        <taxon>Chlorophyta</taxon>
        <taxon>Mamiellophyceae</taxon>
        <taxon>Mamiellales</taxon>
        <taxon>Mamiellaceae</taxon>
        <taxon>Micromonas</taxon>
    </lineage>
</organism>
<evidence type="ECO:0000256" key="3">
    <source>
        <dbReference type="ARBA" id="ARBA00029814"/>
    </source>
</evidence>
<evidence type="ECO:0000259" key="6">
    <source>
        <dbReference type="Pfam" id="PF01902"/>
    </source>
</evidence>
<proteinExistence type="predicted"/>
<comment type="catalytic activity">
    <reaction evidence="5">
        <text>diphthine-[translation elongation factor 2] + NH4(+) + ATP = diphthamide-[translation elongation factor 2] + AMP + diphosphate + H(+)</text>
        <dbReference type="Rhea" id="RHEA:19753"/>
        <dbReference type="Rhea" id="RHEA-COMP:10172"/>
        <dbReference type="Rhea" id="RHEA-COMP:10174"/>
        <dbReference type="ChEBI" id="CHEBI:15378"/>
        <dbReference type="ChEBI" id="CHEBI:16692"/>
        <dbReference type="ChEBI" id="CHEBI:28938"/>
        <dbReference type="ChEBI" id="CHEBI:30616"/>
        <dbReference type="ChEBI" id="CHEBI:33019"/>
        <dbReference type="ChEBI" id="CHEBI:82696"/>
        <dbReference type="ChEBI" id="CHEBI:456215"/>
        <dbReference type="EC" id="6.3.1.14"/>
    </reaction>
</comment>
<keyword evidence="8" id="KW-1185">Reference proteome</keyword>
<sequence>MIAHQDVHVRDVERQAKHLDVTLIGVPLHGGGGAGSDYVARLKLAVDVIEGKLGSAVDALACGDLHLEHIRKWREDAVGKALVMKLAYPVWSDDARSNYDALREDLDASGVRCVVTAVTTEAAEAAGAKVGARYDGDLARAMKDAGVDAFGEDGEFHTLAEVWSVSRERALGLKAS</sequence>
<dbReference type="Pfam" id="PF01902">
    <property type="entry name" value="Diphthami_syn_2"/>
    <property type="match status" value="1"/>
</dbReference>
<evidence type="ECO:0000313" key="7">
    <source>
        <dbReference type="EMBL" id="EEH55156.1"/>
    </source>
</evidence>
<name>C1MXF5_MICPC</name>
<gene>
    <name evidence="7" type="ORF">MICPUCDRAFT_69081</name>
</gene>
<protein>
    <recommendedName>
        <fullName evidence="2">Diphthine--ammonia ligase</fullName>
        <ecNumber evidence="1">6.3.1.14</ecNumber>
    </recommendedName>
    <alternativeName>
        <fullName evidence="3">Diphthamide synthase</fullName>
    </alternativeName>
    <alternativeName>
        <fullName evidence="4">Diphthamide synthetase</fullName>
    </alternativeName>
</protein>
<dbReference type="InterPro" id="IPR014729">
    <property type="entry name" value="Rossmann-like_a/b/a_fold"/>
</dbReference>
<dbReference type="InterPro" id="IPR002761">
    <property type="entry name" value="Diphthami_syn_dom"/>
</dbReference>
<reference evidence="7 8" key="1">
    <citation type="journal article" date="2009" name="Science">
        <title>Green evolution and dynamic adaptations revealed by genomes of the marine picoeukaryotes Micromonas.</title>
        <authorList>
            <person name="Worden A.Z."/>
            <person name="Lee J.H."/>
            <person name="Mock T."/>
            <person name="Rouze P."/>
            <person name="Simmons M.P."/>
            <person name="Aerts A.L."/>
            <person name="Allen A.E."/>
            <person name="Cuvelier M.L."/>
            <person name="Derelle E."/>
            <person name="Everett M.V."/>
            <person name="Foulon E."/>
            <person name="Grimwood J."/>
            <person name="Gundlach H."/>
            <person name="Henrissat B."/>
            <person name="Napoli C."/>
            <person name="McDonald S.M."/>
            <person name="Parker M.S."/>
            <person name="Rombauts S."/>
            <person name="Salamov A."/>
            <person name="Von Dassow P."/>
            <person name="Badger J.H."/>
            <person name="Coutinho P.M."/>
            <person name="Demir E."/>
            <person name="Dubchak I."/>
            <person name="Gentemann C."/>
            <person name="Eikrem W."/>
            <person name="Gready J.E."/>
            <person name="John U."/>
            <person name="Lanier W."/>
            <person name="Lindquist E.A."/>
            <person name="Lucas S."/>
            <person name="Mayer K.F."/>
            <person name="Moreau H."/>
            <person name="Not F."/>
            <person name="Otillar R."/>
            <person name="Panaud O."/>
            <person name="Pangilinan J."/>
            <person name="Paulsen I."/>
            <person name="Piegu B."/>
            <person name="Poliakov A."/>
            <person name="Robbens S."/>
            <person name="Schmutz J."/>
            <person name="Toulza E."/>
            <person name="Wyss T."/>
            <person name="Zelensky A."/>
            <person name="Zhou K."/>
            <person name="Armbrust E.V."/>
            <person name="Bhattacharya D."/>
            <person name="Goodenough U.W."/>
            <person name="Van de Peer Y."/>
            <person name="Grigoriev I.V."/>
        </authorList>
    </citation>
    <scope>NUCLEOTIDE SEQUENCE [LARGE SCALE GENOMIC DNA]</scope>
    <source>
        <strain evidence="7 8">CCMP1545</strain>
    </source>
</reference>
<evidence type="ECO:0000256" key="4">
    <source>
        <dbReference type="ARBA" id="ARBA00031552"/>
    </source>
</evidence>
<dbReference type="KEGG" id="mpp:MICPUCDRAFT_69081"/>
<evidence type="ECO:0000256" key="1">
    <source>
        <dbReference type="ARBA" id="ARBA00012089"/>
    </source>
</evidence>
<feature type="domain" description="Diphthamide synthase" evidence="6">
    <location>
        <begin position="24"/>
        <end position="159"/>
    </location>
</feature>
<evidence type="ECO:0000256" key="2">
    <source>
        <dbReference type="ARBA" id="ARBA00018426"/>
    </source>
</evidence>
<dbReference type="Gene3D" id="3.40.50.620">
    <property type="entry name" value="HUPs"/>
    <property type="match status" value="1"/>
</dbReference>
<dbReference type="eggNOG" id="ENOG502S4BH">
    <property type="taxonomic scope" value="Eukaryota"/>
</dbReference>
<dbReference type="GeneID" id="9685825"/>
<dbReference type="OrthoDB" id="274765at2759"/>
<dbReference type="EMBL" id="GG663742">
    <property type="protein sequence ID" value="EEH55156.1"/>
    <property type="molecule type" value="Genomic_DNA"/>
</dbReference>
<dbReference type="SUPFAM" id="SSF52402">
    <property type="entry name" value="Adenine nucleotide alpha hydrolases-like"/>
    <property type="match status" value="1"/>
</dbReference>
<dbReference type="Proteomes" id="UP000001876">
    <property type="component" value="Unassembled WGS sequence"/>
</dbReference>
<accession>C1MXF5</accession>